<evidence type="ECO:0000313" key="3">
    <source>
        <dbReference type="EMBL" id="JAP53020.1"/>
    </source>
</evidence>
<keyword evidence="2" id="KW-0732">Signal</keyword>
<gene>
    <name evidence="3" type="ORF">TR101390</name>
</gene>
<sequence>MPTKTHGAIRLLFWVQILSAGELPTKMRFISVTNEVLQSKVVLQSLVFWNSKGILLTNMSECLSESDQNLLKKTVQTKGFYFDQLKSAAVRPQENGVWQTVNLECHFLPKKKNEALETLSSHANCFRNFYAISTSILIFGLFLTSLSLLILILSCLKWRKALRYSLDTSTNYIPQPLQECIHTAENEPQSKHMRTPKNSEIVCVNVNYGKLEFQAILPDEPCQSISSQPEVVKNEVKIEKLNEVRPRDHENSDFHTTFGNSQAKQKPKIIIENQLNNDVLLQITPFA</sequence>
<keyword evidence="1" id="KW-1133">Transmembrane helix</keyword>
<evidence type="ECO:0000256" key="1">
    <source>
        <dbReference type="SAM" id="Phobius"/>
    </source>
</evidence>
<feature type="chain" id="PRO_5007051253" evidence="2">
    <location>
        <begin position="21"/>
        <end position="287"/>
    </location>
</feature>
<dbReference type="EMBL" id="GEEE01010205">
    <property type="protein sequence ID" value="JAP53020.1"/>
    <property type="molecule type" value="Transcribed_RNA"/>
</dbReference>
<keyword evidence="1" id="KW-0472">Membrane</keyword>
<feature type="transmembrane region" description="Helical" evidence="1">
    <location>
        <begin position="129"/>
        <end position="156"/>
    </location>
</feature>
<dbReference type="AlphaFoldDB" id="A0A0X3PP81"/>
<reference evidence="3" key="1">
    <citation type="submission" date="2016-01" db="EMBL/GenBank/DDBJ databases">
        <title>Reference transcriptome for the parasite Schistocephalus solidus: insights into the molecular evolution of parasitism.</title>
        <authorList>
            <person name="Hebert F.O."/>
            <person name="Grambauer S."/>
            <person name="Barber I."/>
            <person name="Landry C.R."/>
            <person name="Aubin-Horth N."/>
        </authorList>
    </citation>
    <scope>NUCLEOTIDE SEQUENCE</scope>
</reference>
<organism evidence="3">
    <name type="scientific">Schistocephalus solidus</name>
    <name type="common">Tapeworm</name>
    <dbReference type="NCBI Taxonomy" id="70667"/>
    <lineage>
        <taxon>Eukaryota</taxon>
        <taxon>Metazoa</taxon>
        <taxon>Spiralia</taxon>
        <taxon>Lophotrochozoa</taxon>
        <taxon>Platyhelminthes</taxon>
        <taxon>Cestoda</taxon>
        <taxon>Eucestoda</taxon>
        <taxon>Diphyllobothriidea</taxon>
        <taxon>Diphyllobothriidae</taxon>
        <taxon>Schistocephalus</taxon>
    </lineage>
</organism>
<proteinExistence type="predicted"/>
<keyword evidence="1" id="KW-0812">Transmembrane</keyword>
<protein>
    <submittedName>
        <fullName evidence="3">Uncharacterized protein</fullName>
    </submittedName>
</protein>
<name>A0A0X3PP81_SCHSO</name>
<feature type="signal peptide" evidence="2">
    <location>
        <begin position="1"/>
        <end position="20"/>
    </location>
</feature>
<accession>A0A0X3PP81</accession>
<evidence type="ECO:0000256" key="2">
    <source>
        <dbReference type="SAM" id="SignalP"/>
    </source>
</evidence>